<organism evidence="2 3">
    <name type="scientific">Saguinus oedipus</name>
    <name type="common">Cotton-top tamarin</name>
    <name type="synonym">Oedipomidas oedipus</name>
    <dbReference type="NCBI Taxonomy" id="9490"/>
    <lineage>
        <taxon>Eukaryota</taxon>
        <taxon>Metazoa</taxon>
        <taxon>Chordata</taxon>
        <taxon>Craniata</taxon>
        <taxon>Vertebrata</taxon>
        <taxon>Euteleostomi</taxon>
        <taxon>Mammalia</taxon>
        <taxon>Eutheria</taxon>
        <taxon>Euarchontoglires</taxon>
        <taxon>Primates</taxon>
        <taxon>Haplorrhini</taxon>
        <taxon>Platyrrhini</taxon>
        <taxon>Cebidae</taxon>
        <taxon>Callitrichinae</taxon>
        <taxon>Saguinus</taxon>
    </lineage>
</organism>
<dbReference type="Proteomes" id="UP001266305">
    <property type="component" value="Unassembled WGS sequence"/>
</dbReference>
<comment type="similarity">
    <text evidence="1">Belongs to the ribose-phosphate pyrophosphokinase family.</text>
</comment>
<sequence>MHGFLSFPVDNLRASSFLLQYIQEEIPNYRNAVIAAKSPEAAKRAESCAGRRRLGLAVIHGEAQCRSWTWTMVAATPHPPSTVKNAVHPGLGLPLMTAKVKPLMIVVGAVGGRIAIIVDDIDNVESSVAATEILTERFRQDLCHGPPRHPFCRGPRLIEESSEDEVLVTNPIPHEVQKLQCPKIKTVDISLILSEATWRIHNRQSMAYLFRDITVMTSFHEGLDPGTPEEDMQKAVP</sequence>
<dbReference type="PANTHER" id="PTHR10210">
    <property type="entry name" value="RIBOSE-PHOSPHATE DIPHOSPHOKINASE FAMILY MEMBER"/>
    <property type="match status" value="1"/>
</dbReference>
<comment type="caution">
    <text evidence="2">The sequence shown here is derived from an EMBL/GenBank/DDBJ whole genome shotgun (WGS) entry which is preliminary data.</text>
</comment>
<accession>A0ABQ9U1X1</accession>
<reference evidence="2 3" key="1">
    <citation type="submission" date="2023-05" db="EMBL/GenBank/DDBJ databases">
        <title>B98-5 Cell Line De Novo Hybrid Assembly: An Optical Mapping Approach.</title>
        <authorList>
            <person name="Kananen K."/>
            <person name="Auerbach J.A."/>
            <person name="Kautto E."/>
            <person name="Blachly J.S."/>
        </authorList>
    </citation>
    <scope>NUCLEOTIDE SEQUENCE [LARGE SCALE GENOMIC DNA]</scope>
    <source>
        <strain evidence="2">B95-8</strain>
        <tissue evidence="2">Cell line</tissue>
    </source>
</reference>
<name>A0ABQ9U1X1_SAGOE</name>
<evidence type="ECO:0000313" key="3">
    <source>
        <dbReference type="Proteomes" id="UP001266305"/>
    </source>
</evidence>
<dbReference type="InterPro" id="IPR029057">
    <property type="entry name" value="PRTase-like"/>
</dbReference>
<evidence type="ECO:0000313" key="2">
    <source>
        <dbReference type="EMBL" id="KAK2090745.1"/>
    </source>
</evidence>
<dbReference type="InterPro" id="IPR005946">
    <property type="entry name" value="Rib-P_diPkinase"/>
</dbReference>
<proteinExistence type="inferred from homology"/>
<dbReference type="Pfam" id="PF14572">
    <property type="entry name" value="Pribosyl_synth"/>
    <property type="match status" value="1"/>
</dbReference>
<protein>
    <submittedName>
        <fullName evidence="2">Phosphoribosyl pyrophosphate synthase-associated protein 1</fullName>
    </submittedName>
</protein>
<evidence type="ECO:0000256" key="1">
    <source>
        <dbReference type="ARBA" id="ARBA00006478"/>
    </source>
</evidence>
<dbReference type="EMBL" id="JASSZA010000016">
    <property type="protein sequence ID" value="KAK2090745.1"/>
    <property type="molecule type" value="Genomic_DNA"/>
</dbReference>
<keyword evidence="3" id="KW-1185">Reference proteome</keyword>
<dbReference type="Gene3D" id="3.40.50.2020">
    <property type="match status" value="2"/>
</dbReference>
<dbReference type="PANTHER" id="PTHR10210:SF28">
    <property type="entry name" value="PHOSPHORIBOSYL PYROPHOSPHATE SYNTHASE-ASSOCIATED PROTEIN 1"/>
    <property type="match status" value="1"/>
</dbReference>
<dbReference type="SUPFAM" id="SSF53271">
    <property type="entry name" value="PRTase-like"/>
    <property type="match status" value="1"/>
</dbReference>
<gene>
    <name evidence="2" type="primary">PRPSAP1_3</name>
    <name evidence="2" type="ORF">P7K49_030029</name>
</gene>